<evidence type="ECO:0000256" key="1">
    <source>
        <dbReference type="SAM" id="Coils"/>
    </source>
</evidence>
<dbReference type="AlphaFoldDB" id="A0A9W4SAT3"/>
<accession>A0A9W4SAT3</accession>
<evidence type="ECO:0000313" key="3">
    <source>
        <dbReference type="Proteomes" id="UP001153678"/>
    </source>
</evidence>
<sequence>MTTLQEQFEKKFPDKRVGVLIAFFRDENNKFTSYDLDLGEYEKVGIDLISVDFLNQLPNPERLEKLEIYNNNIQPTDIEIFRKFVNLEVLKIGTEREVLSQGKRNRFYGSLKSFQNLTKLKNIFIEATDINEGLEYLPESLIKESKRMGAYSIECSTNDTDAKCKAIQDQLIPFNYDLEAWQLVNNQYPNLTKHIQELSQKITEIKQELQQTKSQEIEKDKKIKILSKETDNLKKEKKTELEQLKKLLKSKLEEKFHDELDALLDANEEYIKNDNNFAKRQFERSKKKLIEKGNLDEQEVVNVCEIQKELVKLAVGIENQLEAKIEIN</sequence>
<dbReference type="Gene3D" id="3.80.10.10">
    <property type="entry name" value="Ribonuclease Inhibitor"/>
    <property type="match status" value="1"/>
</dbReference>
<dbReference type="SUPFAM" id="SSF52047">
    <property type="entry name" value="RNI-like"/>
    <property type="match status" value="1"/>
</dbReference>
<evidence type="ECO:0000313" key="2">
    <source>
        <dbReference type="EMBL" id="CAI2162287.1"/>
    </source>
</evidence>
<keyword evidence="3" id="KW-1185">Reference proteome</keyword>
<dbReference type="OrthoDB" id="2373850at2759"/>
<keyword evidence="1" id="KW-0175">Coiled coil</keyword>
<dbReference type="EMBL" id="CAMKVN010000030">
    <property type="protein sequence ID" value="CAI2162287.1"/>
    <property type="molecule type" value="Genomic_DNA"/>
</dbReference>
<name>A0A9W4SAT3_9GLOM</name>
<organism evidence="2 3">
    <name type="scientific">Funneliformis geosporum</name>
    <dbReference type="NCBI Taxonomy" id="1117311"/>
    <lineage>
        <taxon>Eukaryota</taxon>
        <taxon>Fungi</taxon>
        <taxon>Fungi incertae sedis</taxon>
        <taxon>Mucoromycota</taxon>
        <taxon>Glomeromycotina</taxon>
        <taxon>Glomeromycetes</taxon>
        <taxon>Glomerales</taxon>
        <taxon>Glomeraceae</taxon>
        <taxon>Funneliformis</taxon>
    </lineage>
</organism>
<dbReference type="InterPro" id="IPR032675">
    <property type="entry name" value="LRR_dom_sf"/>
</dbReference>
<reference evidence="2" key="1">
    <citation type="submission" date="2022-08" db="EMBL/GenBank/DDBJ databases">
        <authorList>
            <person name="Kallberg Y."/>
            <person name="Tangrot J."/>
            <person name="Rosling A."/>
        </authorList>
    </citation>
    <scope>NUCLEOTIDE SEQUENCE</scope>
    <source>
        <strain evidence="2">Wild A</strain>
    </source>
</reference>
<gene>
    <name evidence="2" type="ORF">FWILDA_LOCUS481</name>
</gene>
<proteinExistence type="predicted"/>
<comment type="caution">
    <text evidence="2">The sequence shown here is derived from an EMBL/GenBank/DDBJ whole genome shotgun (WGS) entry which is preliminary data.</text>
</comment>
<feature type="coiled-coil region" evidence="1">
    <location>
        <begin position="188"/>
        <end position="254"/>
    </location>
</feature>
<dbReference type="Proteomes" id="UP001153678">
    <property type="component" value="Unassembled WGS sequence"/>
</dbReference>
<protein>
    <submittedName>
        <fullName evidence="2">13555_t:CDS:1</fullName>
    </submittedName>
</protein>